<evidence type="ECO:0000256" key="1">
    <source>
        <dbReference type="SAM" id="MobiDB-lite"/>
    </source>
</evidence>
<comment type="caution">
    <text evidence="3">The sequence shown here is derived from an EMBL/GenBank/DDBJ whole genome shotgun (WGS) entry which is preliminary data.</text>
</comment>
<proteinExistence type="predicted"/>
<dbReference type="PANTHER" id="PTHR42059">
    <property type="entry name" value="TNT DOMAIN-CONTAINING PROTEIN"/>
    <property type="match status" value="1"/>
</dbReference>
<accession>A0A7W7VJ97</accession>
<feature type="compositionally biased region" description="Pro residues" evidence="1">
    <location>
        <begin position="282"/>
        <end position="302"/>
    </location>
</feature>
<feature type="region of interest" description="Disordered" evidence="1">
    <location>
        <begin position="141"/>
        <end position="162"/>
    </location>
</feature>
<feature type="compositionally biased region" description="Gly residues" evidence="1">
    <location>
        <begin position="473"/>
        <end position="483"/>
    </location>
</feature>
<feature type="compositionally biased region" description="Basic and acidic residues" evidence="1">
    <location>
        <begin position="527"/>
        <end position="540"/>
    </location>
</feature>
<dbReference type="InterPro" id="IPR025331">
    <property type="entry name" value="TNT"/>
</dbReference>
<dbReference type="SUPFAM" id="SSF160424">
    <property type="entry name" value="BH3703-like"/>
    <property type="match status" value="1"/>
</dbReference>
<feature type="region of interest" description="Disordered" evidence="1">
    <location>
        <begin position="278"/>
        <end position="343"/>
    </location>
</feature>
<sequence length="802" mass="85952">MAQPTQLTPTEQDALVKQIGLAMLRVAPEDWEQLTVDYRAVGRYAESTGQVTYSDGGTEPWTMPADLQGLFARLRAGMYREGRGTWFNARYKLDHPSSYNLEYDREEPGWEHPPPPQAYPDDMRMFPRTDDNVPEWLRRRLATAPPPGPPPGTPMPERPPGPPRFRVARIFDGPGEDGRPSVNRPQVDEMDIQDILDYLDNGPLVGPARGYDTDRLDPNGQQSVPVAFHTDGTWIWPAAVNYFLREHDIAPEPDLVEHIRRMRFQLPQVDEPTRAAAQAFLGPPPPGPGPRPGPPPPAPAPAPTRAMPVPAPVPAPMMPPAPPAPPTPSMSPPRAALPSQGPASAEIDHLRARLDDLDVPETAYRVGQPSGRGWTMEQTDEGWRVGWHDQDWVAPAVFEDVADASAFLLGKLLLDTDRWAAGPKNPELPSLPPPPPDHGFEPMSAPIEEFEPTSAPVEDYSQGAGGREDFAGAGAGRTPGGRDFGSPDDFANGANREFGAPGSGRNDFAGAGRDFGSPGDFAPSGAGRDEYANGVGRDDFGGAGRDAGRDFGSPGDFASSGRDAGAGRDFGSPGDFGSSGRDDVGDERDEYGTGRNGREEFGTRIVGPPPGTPGYSTPAGPVGPPPGTPGFTPPPGTPPRGEPAHTMAMEQPGRMEPPSPPRGEQQATVLAPRPINGAASAPPGSEWPITPLPGEPPLTLFRGKRMIDLEPGTEIDRFGDADGNLVYTAGTPFSERSLVPEWIDRPYHVYRVRQPFQVLTGAAIPWFDQPGGGTAFLLPDTIGDLVAQGHLVEVDSGEPPRS</sequence>
<dbReference type="PRINTS" id="PR01217">
    <property type="entry name" value="PRICHEXTENSN"/>
</dbReference>
<evidence type="ECO:0000313" key="4">
    <source>
        <dbReference type="Proteomes" id="UP000520767"/>
    </source>
</evidence>
<dbReference type="Pfam" id="PF14021">
    <property type="entry name" value="TNT"/>
    <property type="match status" value="1"/>
</dbReference>
<evidence type="ECO:0000259" key="2">
    <source>
        <dbReference type="Pfam" id="PF14021"/>
    </source>
</evidence>
<feature type="region of interest" description="Disordered" evidence="1">
    <location>
        <begin position="423"/>
        <end position="666"/>
    </location>
</feature>
<feature type="compositionally biased region" description="Pro residues" evidence="1">
    <location>
        <begin position="621"/>
        <end position="641"/>
    </location>
</feature>
<feature type="region of interest" description="Disordered" evidence="1">
    <location>
        <begin position="104"/>
        <end position="123"/>
    </location>
</feature>
<dbReference type="EMBL" id="JACHJQ010000011">
    <property type="protein sequence ID" value="MBB4912134.1"/>
    <property type="molecule type" value="Genomic_DNA"/>
</dbReference>
<dbReference type="InterPro" id="IPR053024">
    <property type="entry name" value="Fungal_surface_NADase"/>
</dbReference>
<organism evidence="3 4">
    <name type="scientific">Actinophytocola algeriensis</name>
    <dbReference type="NCBI Taxonomy" id="1768010"/>
    <lineage>
        <taxon>Bacteria</taxon>
        <taxon>Bacillati</taxon>
        <taxon>Actinomycetota</taxon>
        <taxon>Actinomycetes</taxon>
        <taxon>Pseudonocardiales</taxon>
        <taxon>Pseudonocardiaceae</taxon>
    </lineage>
</organism>
<dbReference type="InterPro" id="IPR036170">
    <property type="entry name" value="YezG-like_sf"/>
</dbReference>
<dbReference type="GO" id="GO:0050135">
    <property type="term" value="F:NADP+ nucleosidase activity"/>
    <property type="evidence" value="ECO:0007669"/>
    <property type="project" value="InterPro"/>
</dbReference>
<dbReference type="PANTHER" id="PTHR42059:SF1">
    <property type="entry name" value="TNT DOMAIN-CONTAINING PROTEIN"/>
    <property type="match status" value="1"/>
</dbReference>
<feature type="compositionally biased region" description="Low complexity" evidence="1">
    <location>
        <begin position="567"/>
        <end position="579"/>
    </location>
</feature>
<gene>
    <name evidence="3" type="ORF">FHR82_008405</name>
</gene>
<reference evidence="3 4" key="1">
    <citation type="submission" date="2020-08" db="EMBL/GenBank/DDBJ databases">
        <title>Genomic Encyclopedia of Type Strains, Phase III (KMG-III): the genomes of soil and plant-associated and newly described type strains.</title>
        <authorList>
            <person name="Whitman W."/>
        </authorList>
    </citation>
    <scope>NUCLEOTIDE SEQUENCE [LARGE SCALE GENOMIC DNA]</scope>
    <source>
        <strain evidence="3 4">CECT 8960</strain>
    </source>
</reference>
<protein>
    <recommendedName>
        <fullName evidence="2">TNT domain-containing protein</fullName>
    </recommendedName>
</protein>
<dbReference type="RefSeq" id="WP_311771528.1">
    <property type="nucleotide sequence ID" value="NZ_JACHJQ010000011.1"/>
</dbReference>
<feature type="compositionally biased region" description="Basic and acidic residues" evidence="1">
    <location>
        <begin position="590"/>
        <end position="602"/>
    </location>
</feature>
<name>A0A7W7VJ97_9PSEU</name>
<dbReference type="Proteomes" id="UP000520767">
    <property type="component" value="Unassembled WGS sequence"/>
</dbReference>
<feature type="compositionally biased region" description="Pro residues" evidence="1">
    <location>
        <begin position="144"/>
        <end position="162"/>
    </location>
</feature>
<keyword evidence="4" id="KW-1185">Reference proteome</keyword>
<feature type="domain" description="TNT" evidence="2">
    <location>
        <begin position="709"/>
        <end position="794"/>
    </location>
</feature>
<dbReference type="AlphaFoldDB" id="A0A7W7VJ97"/>
<feature type="compositionally biased region" description="Pro residues" evidence="1">
    <location>
        <begin position="309"/>
        <end position="331"/>
    </location>
</feature>
<evidence type="ECO:0000313" key="3">
    <source>
        <dbReference type="EMBL" id="MBB4912134.1"/>
    </source>
</evidence>